<evidence type="ECO:0008006" key="4">
    <source>
        <dbReference type="Google" id="ProtNLM"/>
    </source>
</evidence>
<feature type="compositionally biased region" description="Polar residues" evidence="1">
    <location>
        <begin position="417"/>
        <end position="427"/>
    </location>
</feature>
<name>A0ABQ0CKA4_9HYPO</name>
<dbReference type="CDD" id="cd10527">
    <property type="entry name" value="SET_LSMT"/>
    <property type="match status" value="1"/>
</dbReference>
<dbReference type="InterPro" id="IPR046341">
    <property type="entry name" value="SET_dom_sf"/>
</dbReference>
<dbReference type="SUPFAM" id="SSF82199">
    <property type="entry name" value="SET domain"/>
    <property type="match status" value="1"/>
</dbReference>
<dbReference type="Gene3D" id="3.90.1410.10">
    <property type="entry name" value="set domain protein methyltransferase, domain 1"/>
    <property type="match status" value="1"/>
</dbReference>
<evidence type="ECO:0000313" key="3">
    <source>
        <dbReference type="Proteomes" id="UP001562357"/>
    </source>
</evidence>
<sequence length="435" mass="48168">MPSHAPIEAFPTWAHFNGVQFMGVKLQNVGHGKGFGLLAESDVQGSAVKMVGQETRAVLRIPRDLVLSAEAVQEYAKVDQNFKQLLERAGRKAALKAKRAALQTEFEGLSVMTQPLPFWDALFWGREEICIEDWALVDAWYRSRCLELPRSGAAMVPGLDMVNHSSQPSSFYQEEDSTDDVVLLVRPGTSVSKGNEVTISYGEAKPASEMLFSYGFTDPSTSASPMTLHLDPFPDDPLSAAKLHVFKCARVLKLVEEIDNEGVCGVGWYSPFVYLMCLNEEDGLSFQVLEEPCGDRQLRLLWQGEDVTGQVDDFETLIRGHELCQVFRLRAVAVVLQMVQEQLASIRNGPSDDDLEPAQEAGLLRPNCIATAKLLREVEGQLLARAVEVLGREKDTLLADDRVVAYLGSMEHFPMGQSPQPTSTDWEGQNEADFS</sequence>
<protein>
    <recommendedName>
        <fullName evidence="4">SET domain-containing protein</fullName>
    </recommendedName>
</protein>
<comment type="caution">
    <text evidence="2">The sequence shown here is derived from an EMBL/GenBank/DDBJ whole genome shotgun (WGS) entry which is preliminary data.</text>
</comment>
<proteinExistence type="predicted"/>
<dbReference type="PANTHER" id="PTHR13271">
    <property type="entry name" value="UNCHARACTERIZED PUTATIVE METHYLTRANSFERASE"/>
    <property type="match status" value="1"/>
</dbReference>
<keyword evidence="3" id="KW-1185">Reference proteome</keyword>
<organism evidence="2 3">
    <name type="scientific">Epichloe bromicola</name>
    <dbReference type="NCBI Taxonomy" id="79588"/>
    <lineage>
        <taxon>Eukaryota</taxon>
        <taxon>Fungi</taxon>
        <taxon>Dikarya</taxon>
        <taxon>Ascomycota</taxon>
        <taxon>Pezizomycotina</taxon>
        <taxon>Sordariomycetes</taxon>
        <taxon>Hypocreomycetidae</taxon>
        <taxon>Hypocreales</taxon>
        <taxon>Clavicipitaceae</taxon>
        <taxon>Epichloe</taxon>
    </lineage>
</organism>
<reference evidence="3" key="1">
    <citation type="submission" date="2024-06" db="EMBL/GenBank/DDBJ databases">
        <title>Draft Genome Sequences of Epichloe bromicola Strains Isolated from Elymus ciliaris.</title>
        <authorList>
            <consortium name="Epichloe bromicola genome sequencing consortium"/>
            <person name="Miura A."/>
            <person name="Imano S."/>
            <person name="Ashida A."/>
            <person name="Sato I."/>
            <person name="Chiba S."/>
            <person name="Tanaka A."/>
            <person name="Camagna M."/>
            <person name="Takemoto D."/>
        </authorList>
    </citation>
    <scope>NUCLEOTIDE SEQUENCE [LARGE SCALE GENOMIC DNA]</scope>
    <source>
        <strain evidence="3">DP</strain>
    </source>
</reference>
<accession>A0ABQ0CKA4</accession>
<feature type="region of interest" description="Disordered" evidence="1">
    <location>
        <begin position="414"/>
        <end position="435"/>
    </location>
</feature>
<dbReference type="EMBL" id="BAAFGZ010000059">
    <property type="protein sequence ID" value="GAB0133879.1"/>
    <property type="molecule type" value="Genomic_DNA"/>
</dbReference>
<evidence type="ECO:0000313" key="2">
    <source>
        <dbReference type="EMBL" id="GAB0133879.1"/>
    </source>
</evidence>
<dbReference type="PANTHER" id="PTHR13271:SF76">
    <property type="entry name" value="SET DOMAIN-CONTAINING PROTEIN 8"/>
    <property type="match status" value="1"/>
</dbReference>
<dbReference type="Proteomes" id="UP001562357">
    <property type="component" value="Unassembled WGS sequence"/>
</dbReference>
<dbReference type="InterPro" id="IPR050600">
    <property type="entry name" value="SETD3_SETD6_MTase"/>
</dbReference>
<gene>
    <name evidence="2" type="primary">g2273</name>
    <name evidence="2" type="ORF">EsDP_00002273</name>
</gene>
<evidence type="ECO:0000256" key="1">
    <source>
        <dbReference type="SAM" id="MobiDB-lite"/>
    </source>
</evidence>